<comment type="caution">
    <text evidence="4">The sequence shown here is derived from an EMBL/GenBank/DDBJ whole genome shotgun (WGS) entry which is preliminary data.</text>
</comment>
<feature type="region of interest" description="Disordered" evidence="1">
    <location>
        <begin position="151"/>
        <end position="170"/>
    </location>
</feature>
<sequence>MRRVLEGVRRDGAFEARTSTKALAVIAGCTVPLLAAMAGSFASPNPDMPKVLVPMMAVLLVPVVVWIVWLVVPRVRLRVDADGIAVRGRRLVAWEDVAEFRTGIAAGRAPQSYVLVERGSAAGPLPPVKLPILLDVDTAILRAALNTLLAEQREGTQPGPGPVWPRPSRP</sequence>
<keyword evidence="2" id="KW-0472">Membrane</keyword>
<accession>A0A1T3NJK4</accession>
<feature type="transmembrane region" description="Helical" evidence="2">
    <location>
        <begin position="51"/>
        <end position="72"/>
    </location>
</feature>
<reference evidence="4 5" key="1">
    <citation type="submission" date="2017-03" db="EMBL/GenBank/DDBJ databases">
        <title>Draft genome sequence of Streptomyces scabrisporus NF3, endophyte isolated from Amphipterygium adstringens.</title>
        <authorList>
            <person name="Vazquez M."/>
            <person name="Ceapa C.D."/>
            <person name="Rodriguez Luna D."/>
            <person name="Sanchez Esquivel S."/>
        </authorList>
    </citation>
    <scope>NUCLEOTIDE SEQUENCE [LARGE SCALE GENOMIC DNA]</scope>
    <source>
        <strain evidence="4 5">NF3</strain>
    </source>
</reference>
<feature type="transmembrane region" description="Helical" evidence="2">
    <location>
        <begin position="21"/>
        <end position="39"/>
    </location>
</feature>
<proteinExistence type="predicted"/>
<dbReference type="AlphaFoldDB" id="A0A1T3NJK4"/>
<gene>
    <name evidence="4" type="ORF">B4N89_41345</name>
</gene>
<evidence type="ECO:0000256" key="2">
    <source>
        <dbReference type="SAM" id="Phobius"/>
    </source>
</evidence>
<name>A0A1T3NJK4_9ACTN</name>
<feature type="compositionally biased region" description="Pro residues" evidence="1">
    <location>
        <begin position="159"/>
        <end position="170"/>
    </location>
</feature>
<feature type="domain" description="Low molecular weight protein antigen 6 PH" evidence="3">
    <location>
        <begin position="74"/>
        <end position="103"/>
    </location>
</feature>
<dbReference type="Proteomes" id="UP000190037">
    <property type="component" value="Unassembled WGS sequence"/>
</dbReference>
<evidence type="ECO:0000256" key="1">
    <source>
        <dbReference type="SAM" id="MobiDB-lite"/>
    </source>
</evidence>
<evidence type="ECO:0000313" key="5">
    <source>
        <dbReference type="Proteomes" id="UP000190037"/>
    </source>
</evidence>
<evidence type="ECO:0000313" key="4">
    <source>
        <dbReference type="EMBL" id="OPC77023.1"/>
    </source>
</evidence>
<dbReference type="EMBL" id="MWQN01000004">
    <property type="protein sequence ID" value="OPC77023.1"/>
    <property type="molecule type" value="Genomic_DNA"/>
</dbReference>
<keyword evidence="5" id="KW-1185">Reference proteome</keyword>
<dbReference type="InterPro" id="IPR019692">
    <property type="entry name" value="CFP-6_PH"/>
</dbReference>
<keyword evidence="2" id="KW-1133">Transmembrane helix</keyword>
<keyword evidence="2" id="KW-0812">Transmembrane</keyword>
<evidence type="ECO:0000259" key="3">
    <source>
        <dbReference type="Pfam" id="PF10756"/>
    </source>
</evidence>
<protein>
    <recommendedName>
        <fullName evidence="3">Low molecular weight protein antigen 6 PH domain-containing protein</fullName>
    </recommendedName>
</protein>
<dbReference type="Pfam" id="PF10756">
    <property type="entry name" value="bPH_6"/>
    <property type="match status" value="1"/>
</dbReference>
<organism evidence="4 5">
    <name type="scientific">Embleya scabrispora</name>
    <dbReference type="NCBI Taxonomy" id="159449"/>
    <lineage>
        <taxon>Bacteria</taxon>
        <taxon>Bacillati</taxon>
        <taxon>Actinomycetota</taxon>
        <taxon>Actinomycetes</taxon>
        <taxon>Kitasatosporales</taxon>
        <taxon>Streptomycetaceae</taxon>
        <taxon>Embleya</taxon>
    </lineage>
</organism>